<dbReference type="Gene3D" id="3.40.50.10860">
    <property type="entry name" value="Leucine Dehydrogenase, chain A, domain 1"/>
    <property type="match status" value="1"/>
</dbReference>
<feature type="domain" description="Shikimate dehydrogenase substrate binding N-terminal" evidence="4">
    <location>
        <begin position="502"/>
        <end position="582"/>
    </location>
</feature>
<dbReference type="Pfam" id="PF18317">
    <property type="entry name" value="SDH_C"/>
    <property type="match status" value="1"/>
</dbReference>
<protein>
    <submittedName>
        <fullName evidence="6">3-dehydroquinate dehydratase, type I</fullName>
    </submittedName>
</protein>
<evidence type="ECO:0000313" key="7">
    <source>
        <dbReference type="Proteomes" id="UP000053328"/>
    </source>
</evidence>
<dbReference type="SUPFAM" id="SSF51735">
    <property type="entry name" value="NAD(P)-binding Rossmann-fold domains"/>
    <property type="match status" value="1"/>
</dbReference>
<feature type="domain" description="Quinate/shikimate 5-dehydrogenase/glutamyl-tRNA reductase" evidence="3">
    <location>
        <begin position="634"/>
        <end position="680"/>
    </location>
</feature>
<dbReference type="CDD" id="cd00502">
    <property type="entry name" value="DHQase_I"/>
    <property type="match status" value="1"/>
</dbReference>
<dbReference type="Pfam" id="PF01488">
    <property type="entry name" value="Shikimate_DH"/>
    <property type="match status" value="1"/>
</dbReference>
<dbReference type="InterPro" id="IPR006151">
    <property type="entry name" value="Shikm_DH/Glu-tRNA_Rdtase"/>
</dbReference>
<dbReference type="GeneID" id="27334338"/>
<dbReference type="InterPro" id="IPR036291">
    <property type="entry name" value="NAD(P)-bd_dom_sf"/>
</dbReference>
<dbReference type="GO" id="GO:0019632">
    <property type="term" value="P:shikimate metabolic process"/>
    <property type="evidence" value="ECO:0007669"/>
    <property type="project" value="TreeGrafter"/>
</dbReference>
<dbReference type="Gene3D" id="3.20.20.70">
    <property type="entry name" value="Aldolase class I"/>
    <property type="match status" value="1"/>
</dbReference>
<dbReference type="VEuPathDB" id="FungiDB:PV08_07255"/>
<evidence type="ECO:0000259" key="4">
    <source>
        <dbReference type="Pfam" id="PF08501"/>
    </source>
</evidence>
<dbReference type="InterPro" id="IPR046346">
    <property type="entry name" value="Aminoacid_DH-like_N_sf"/>
</dbReference>
<dbReference type="PANTHER" id="PTHR21089:SF1">
    <property type="entry name" value="BIFUNCTIONAL 3-DEHYDROQUINATE DEHYDRATASE_SHIKIMATE DEHYDROGENASE, CHLOROPLASTIC"/>
    <property type="match status" value="1"/>
</dbReference>
<dbReference type="InterPro" id="IPR013785">
    <property type="entry name" value="Aldolase_TIM"/>
</dbReference>
<dbReference type="InterPro" id="IPR027417">
    <property type="entry name" value="P-loop_NTPase"/>
</dbReference>
<dbReference type="Pfam" id="PF01487">
    <property type="entry name" value="DHquinase_I"/>
    <property type="match status" value="1"/>
</dbReference>
<organism evidence="6 7">
    <name type="scientific">Exophiala spinifera</name>
    <dbReference type="NCBI Taxonomy" id="91928"/>
    <lineage>
        <taxon>Eukaryota</taxon>
        <taxon>Fungi</taxon>
        <taxon>Dikarya</taxon>
        <taxon>Ascomycota</taxon>
        <taxon>Pezizomycotina</taxon>
        <taxon>Eurotiomycetes</taxon>
        <taxon>Chaetothyriomycetidae</taxon>
        <taxon>Chaetothyriales</taxon>
        <taxon>Herpotrichiellaceae</taxon>
        <taxon>Exophiala</taxon>
    </lineage>
</organism>
<reference evidence="6 7" key="1">
    <citation type="submission" date="2015-01" db="EMBL/GenBank/DDBJ databases">
        <title>The Genome Sequence of Exophiala spinifera CBS89968.</title>
        <authorList>
            <consortium name="The Broad Institute Genomics Platform"/>
            <person name="Cuomo C."/>
            <person name="de Hoog S."/>
            <person name="Gorbushina A."/>
            <person name="Stielow B."/>
            <person name="Teixiera M."/>
            <person name="Abouelleil A."/>
            <person name="Chapman S.B."/>
            <person name="Priest M."/>
            <person name="Young S.K."/>
            <person name="Wortman J."/>
            <person name="Nusbaum C."/>
            <person name="Birren B."/>
        </authorList>
    </citation>
    <scope>NUCLEOTIDE SEQUENCE [LARGE SCALE GENOMIC DNA]</scope>
    <source>
        <strain evidence="6 7">CBS 89968</strain>
    </source>
</reference>
<evidence type="ECO:0000259" key="3">
    <source>
        <dbReference type="Pfam" id="PF01488"/>
    </source>
</evidence>
<dbReference type="PANTHER" id="PTHR21089">
    <property type="entry name" value="SHIKIMATE DEHYDROGENASE"/>
    <property type="match status" value="1"/>
</dbReference>
<dbReference type="EMBL" id="KN847496">
    <property type="protein sequence ID" value="KIW14471.1"/>
    <property type="molecule type" value="Genomic_DNA"/>
</dbReference>
<dbReference type="SUPFAM" id="SSF53223">
    <property type="entry name" value="Aminoacid dehydrogenase-like, N-terminal domain"/>
    <property type="match status" value="1"/>
</dbReference>
<evidence type="ECO:0000256" key="1">
    <source>
        <dbReference type="ARBA" id="ARBA00006477"/>
    </source>
</evidence>
<gene>
    <name evidence="6" type="ORF">PV08_07255</name>
</gene>
<comment type="similarity">
    <text evidence="2">In the N-terminal section; belongs to the shikimate kinase family.</text>
</comment>
<evidence type="ECO:0000259" key="5">
    <source>
        <dbReference type="Pfam" id="PF18317"/>
    </source>
</evidence>
<dbReference type="InterPro" id="IPR013708">
    <property type="entry name" value="Shikimate_DH-bd_N"/>
</dbReference>
<accession>A0A0D1YHT1</accession>
<feature type="domain" description="SDH C-terminal" evidence="5">
    <location>
        <begin position="783"/>
        <end position="809"/>
    </location>
</feature>
<dbReference type="InterPro" id="IPR022893">
    <property type="entry name" value="Shikimate_DH_fam"/>
</dbReference>
<dbReference type="RefSeq" id="XP_016234687.1">
    <property type="nucleotide sequence ID" value="XM_016381585.1"/>
</dbReference>
<dbReference type="AlphaFoldDB" id="A0A0D1YHT1"/>
<dbReference type="Proteomes" id="UP000053328">
    <property type="component" value="Unassembled WGS sequence"/>
</dbReference>
<keyword evidence="7" id="KW-1185">Reference proteome</keyword>
<evidence type="ECO:0000256" key="2">
    <source>
        <dbReference type="ARBA" id="ARBA00009349"/>
    </source>
</evidence>
<evidence type="ECO:0000313" key="6">
    <source>
        <dbReference type="EMBL" id="KIW14471.1"/>
    </source>
</evidence>
<dbReference type="HOGENOM" id="CLU_008871_0_1_1"/>
<dbReference type="Pfam" id="PF01202">
    <property type="entry name" value="SKI"/>
    <property type="match status" value="1"/>
</dbReference>
<dbReference type="Pfam" id="PF08501">
    <property type="entry name" value="Shikimate_dh_N"/>
    <property type="match status" value="1"/>
</dbReference>
<proteinExistence type="inferred from homology"/>
<dbReference type="OrthoDB" id="4415835at2759"/>
<dbReference type="SUPFAM" id="SSF51569">
    <property type="entry name" value="Aldolase"/>
    <property type="match status" value="1"/>
</dbReference>
<dbReference type="InterPro" id="IPR031322">
    <property type="entry name" value="Shikimate/glucono_kinase"/>
</dbReference>
<dbReference type="InterPro" id="IPR041121">
    <property type="entry name" value="SDH_C"/>
</dbReference>
<dbReference type="GO" id="GO:0004764">
    <property type="term" value="F:shikimate 3-dehydrogenase (NADP+) activity"/>
    <property type="evidence" value="ECO:0007669"/>
    <property type="project" value="InterPro"/>
</dbReference>
<dbReference type="Gene3D" id="3.40.50.300">
    <property type="entry name" value="P-loop containing nucleotide triphosphate hydrolases"/>
    <property type="match status" value="1"/>
</dbReference>
<dbReference type="STRING" id="91928.A0A0D1YHT1"/>
<name>A0A0D1YHT1_9EURO</name>
<sequence>MKRKLSFTDSINSLEAAKESFSDPDNSTPKSTWTWPTRRRYDQDASIVFIGPRATGTSSLAVIAASIQGWKVIDCDRRFEEVTGSTKQQYHSAHGVESYRRRKLEVVREALESNTKNCVFACGTIAAREKTDFFMRYARHHPVVYVMREQKLIQDYLGLADDEGWKSALDHMHSFFRQRSNIEFFNLDEGQEPLWQTTLTLFLEKKRFPGSGQLVCPLILRKTCAHVSLLLQNVFGPLSPTNYQGSSQVIPPSDIEWRRGSHVLRVGLDDVKRGVDHIHALDSDHDAVQLCVAPRDHEWQSLLLQDTLAWAVATLRRYLDVPVIVDISRPAVSTKPSPGAYLNMLRLALRLAPEYLTIDLGAEDNNIKEITQAKSFTKIIGCYHQEHPEDDFWNSAVLIRVYHRARDLGCDVVSISCPCQSFNDNIKCRQVSETIARLGLQTPIITFNTGSLGRLSQVLNDCMTPVIDENQGKNEKFGLTSSRQLRAIWHGLVPDSRPMYYVFGAEVKQSLSPAMHNAGFSFSGLPYTHQACETVQVGVVGQICSQESFGGASISLPFKSEVLALAARQSTAVKLIGAANTLIPDRSASRPQNSHQVRLDNTHAKIQLMAENTDWIGIYVCIAKHCTPANHITKHTSALVIGAGGIARAAIYALVRLGVGNIFILNRTISNACKVKEHFESIGDDLERSDRHSSPAVPSFHVFRSPTEPWPEGANLPSVVICAIPVRADEGTTEYPSELRDDWFGSATGGLIADLSWKRRATTLGEQLREAKFRGWARIDPIEILYEQGCAQFELFTNKKAPRKAMLDAFLEQYNATYTV</sequence>
<dbReference type="GO" id="GO:0009423">
    <property type="term" value="P:chorismate biosynthetic process"/>
    <property type="evidence" value="ECO:0007669"/>
    <property type="project" value="TreeGrafter"/>
</dbReference>
<comment type="similarity">
    <text evidence="1">In the 2nd section; belongs to the type-I 3-dehydroquinase family.</text>
</comment>
<dbReference type="Gene3D" id="3.40.50.720">
    <property type="entry name" value="NAD(P)-binding Rossmann-like Domain"/>
    <property type="match status" value="1"/>
</dbReference>
<dbReference type="CDD" id="cd01065">
    <property type="entry name" value="NAD_bind_Shikimate_DH"/>
    <property type="match status" value="1"/>
</dbReference>
<dbReference type="SUPFAM" id="SSF52540">
    <property type="entry name" value="P-loop containing nucleoside triphosphate hydrolases"/>
    <property type="match status" value="1"/>
</dbReference>
<dbReference type="GO" id="GO:0003855">
    <property type="term" value="F:3-dehydroquinate dehydratase activity"/>
    <property type="evidence" value="ECO:0007669"/>
    <property type="project" value="InterPro"/>
</dbReference>
<dbReference type="InterPro" id="IPR001381">
    <property type="entry name" value="DHquinase_I"/>
</dbReference>